<dbReference type="AlphaFoldDB" id="A0A423W965"/>
<keyword evidence="1" id="KW-0175">Coiled coil</keyword>
<dbReference type="Proteomes" id="UP000284375">
    <property type="component" value="Unassembled WGS sequence"/>
</dbReference>
<keyword evidence="4" id="KW-1185">Reference proteome</keyword>
<evidence type="ECO:0000313" key="3">
    <source>
        <dbReference type="EMBL" id="ROV99845.1"/>
    </source>
</evidence>
<feature type="compositionally biased region" description="Low complexity" evidence="2">
    <location>
        <begin position="497"/>
        <end position="514"/>
    </location>
</feature>
<gene>
    <name evidence="3" type="ORF">VSDG_02994</name>
</gene>
<comment type="caution">
    <text evidence="3">The sequence shown here is derived from an EMBL/GenBank/DDBJ whole genome shotgun (WGS) entry which is preliminary data.</text>
</comment>
<proteinExistence type="predicted"/>
<feature type="coiled-coil region" evidence="1">
    <location>
        <begin position="93"/>
        <end position="120"/>
    </location>
</feature>
<dbReference type="OrthoDB" id="5234017at2759"/>
<organism evidence="3 4">
    <name type="scientific">Cytospora chrysosperma</name>
    <name type="common">Cytospora canker fungus</name>
    <name type="synonym">Sphaeria chrysosperma</name>
    <dbReference type="NCBI Taxonomy" id="252740"/>
    <lineage>
        <taxon>Eukaryota</taxon>
        <taxon>Fungi</taxon>
        <taxon>Dikarya</taxon>
        <taxon>Ascomycota</taxon>
        <taxon>Pezizomycotina</taxon>
        <taxon>Sordariomycetes</taxon>
        <taxon>Sordariomycetidae</taxon>
        <taxon>Diaporthales</taxon>
        <taxon>Cytosporaceae</taxon>
        <taxon>Cytospora</taxon>
    </lineage>
</organism>
<reference evidence="3 4" key="1">
    <citation type="submission" date="2015-09" db="EMBL/GenBank/DDBJ databases">
        <title>Host preference determinants of Valsa canker pathogens revealed by comparative genomics.</title>
        <authorList>
            <person name="Yin Z."/>
            <person name="Huang L."/>
        </authorList>
    </citation>
    <scope>NUCLEOTIDE SEQUENCE [LARGE SCALE GENOMIC DNA]</scope>
    <source>
        <strain evidence="3 4">YSFL</strain>
    </source>
</reference>
<evidence type="ECO:0000256" key="2">
    <source>
        <dbReference type="SAM" id="MobiDB-lite"/>
    </source>
</evidence>
<accession>A0A423W965</accession>
<dbReference type="EMBL" id="LJZO01000010">
    <property type="protein sequence ID" value="ROV99845.1"/>
    <property type="molecule type" value="Genomic_DNA"/>
</dbReference>
<protein>
    <submittedName>
        <fullName evidence="3">Uncharacterized protein</fullName>
    </submittedName>
</protein>
<feature type="region of interest" description="Disordered" evidence="2">
    <location>
        <begin position="438"/>
        <end position="520"/>
    </location>
</feature>
<dbReference type="STRING" id="252740.A0A423W965"/>
<feature type="region of interest" description="Disordered" evidence="2">
    <location>
        <begin position="141"/>
        <end position="176"/>
    </location>
</feature>
<name>A0A423W965_CYTCH</name>
<evidence type="ECO:0000256" key="1">
    <source>
        <dbReference type="SAM" id="Coils"/>
    </source>
</evidence>
<sequence>MENPPGGGMPGEVARVGDENYVTATCSNARLEINALASTRKNLRTTITVLREKLQQTEDDYWSQYHMRLGGTDVGIPTLFWISNFATKEGVVAKQTKQKLDEIRGQIQGLEFQLQKVDNEFWVKWQDVVTKLANIPQLNSTFSKAHQPSPALQPANDSRKPKDNMHVALPPQPRPVSTLPAYTAASPLAPPAFFPNGPPLETTSMYQAGTRHPQAPEVNVSTSYPLSETTFDSTTASSHYFPDVADSAAAASTEASHNNTANGSAFQGVTDPKVGHIYKAYYKHESHEGWWMCTLLPTLPAHESEAWAREVGLSFPSASLDLWHDAPECYISTIQTKRKTGKSAMRHHVITGWQSGYGDGQPLVTQRAFPVLFFEDRKGVQGHFDVPMPPKKFNFKPHAWDWVEAKNLRPVNADVGPVYGEIAAEKFAKRLEVLRQQDHSSHIKQELSPTAADNQEAGGRPVKRPRIRIIHRTRPSTPVQSYSAEGREETEIADAGSLSGDTIAASSSSSSVAQSDDEMIKPIRVEPAVPAGLYTVNIGRHQESGDNNDG</sequence>
<evidence type="ECO:0000313" key="4">
    <source>
        <dbReference type="Proteomes" id="UP000284375"/>
    </source>
</evidence>
<feature type="compositionally biased region" description="Basic residues" evidence="2">
    <location>
        <begin position="461"/>
        <end position="474"/>
    </location>
</feature>